<keyword evidence="2" id="KW-0547">Nucleotide-binding</keyword>
<dbReference type="GO" id="GO:0005737">
    <property type="term" value="C:cytoplasm"/>
    <property type="evidence" value="ECO:0007669"/>
    <property type="project" value="TreeGrafter"/>
</dbReference>
<accession>A0A0W0YKN3</accession>
<dbReference type="OrthoDB" id="9803907at2"/>
<dbReference type="PROSITE" id="PS50975">
    <property type="entry name" value="ATP_GRASP"/>
    <property type="match status" value="1"/>
</dbReference>
<dbReference type="InterPro" id="IPR011761">
    <property type="entry name" value="ATP-grasp"/>
</dbReference>
<dbReference type="SUPFAM" id="SSF56059">
    <property type="entry name" value="Glutathione synthetase ATP-binding domain-like"/>
    <property type="match status" value="1"/>
</dbReference>
<dbReference type="Proteomes" id="UP000054600">
    <property type="component" value="Unassembled WGS sequence"/>
</dbReference>
<reference evidence="4 5" key="1">
    <citation type="submission" date="2015-11" db="EMBL/GenBank/DDBJ databases">
        <title>Genomic analysis of 38 Legionella species identifies large and diverse effector repertoires.</title>
        <authorList>
            <person name="Burstein D."/>
            <person name="Amaro F."/>
            <person name="Zusman T."/>
            <person name="Lifshitz Z."/>
            <person name="Cohen O."/>
            <person name="Gilbert J.A."/>
            <person name="Pupko T."/>
            <person name="Shuman H.A."/>
            <person name="Segal G."/>
        </authorList>
    </citation>
    <scope>NUCLEOTIDE SEQUENCE [LARGE SCALE GENOMIC DNA]</scope>
    <source>
        <strain evidence="4 5">ATCC 49655</strain>
    </source>
</reference>
<dbReference type="GO" id="GO:0046872">
    <property type="term" value="F:metal ion binding"/>
    <property type="evidence" value="ECO:0007669"/>
    <property type="project" value="InterPro"/>
</dbReference>
<dbReference type="GO" id="GO:0018169">
    <property type="term" value="F:ribosomal S6-glutamic acid ligase activity"/>
    <property type="evidence" value="ECO:0007669"/>
    <property type="project" value="TreeGrafter"/>
</dbReference>
<name>A0A0W0YKN3_9GAMM</name>
<dbReference type="EMBL" id="LNYW01000067">
    <property type="protein sequence ID" value="KTD57426.1"/>
    <property type="molecule type" value="Genomic_DNA"/>
</dbReference>
<dbReference type="PATRIC" id="fig|1122169.6.peg.2973"/>
<dbReference type="AlphaFoldDB" id="A0A0W0YKN3"/>
<dbReference type="PANTHER" id="PTHR21621:SF0">
    <property type="entry name" value="BETA-CITRYLGLUTAMATE SYNTHASE B-RELATED"/>
    <property type="match status" value="1"/>
</dbReference>
<evidence type="ECO:0000313" key="4">
    <source>
        <dbReference type="EMBL" id="KTD57426.1"/>
    </source>
</evidence>
<evidence type="ECO:0000313" key="5">
    <source>
        <dbReference type="Proteomes" id="UP000054600"/>
    </source>
</evidence>
<keyword evidence="2" id="KW-0067">ATP-binding</keyword>
<dbReference type="PANTHER" id="PTHR21621">
    <property type="entry name" value="RIBOSOMAL PROTEIN S6 MODIFICATION PROTEIN"/>
    <property type="match status" value="1"/>
</dbReference>
<dbReference type="GO" id="GO:0071160">
    <property type="term" value="F:cyanophycin synthetase activity (L-aspartate-adding)"/>
    <property type="evidence" value="ECO:0007669"/>
    <property type="project" value="UniProtKB-EC"/>
</dbReference>
<dbReference type="STRING" id="1122169.Lsha_2577"/>
<gene>
    <name evidence="4" type="primary">cphA</name>
    <name evidence="4" type="ORF">Lsha_2577</name>
</gene>
<keyword evidence="5" id="KW-1185">Reference proteome</keyword>
<comment type="caution">
    <text evidence="4">The sequence shown here is derived from an EMBL/GenBank/DDBJ whole genome shotgun (WGS) entry which is preliminary data.</text>
</comment>
<dbReference type="EC" id="6.3.2.29" evidence="4"/>
<organism evidence="4 5">
    <name type="scientific">Legionella shakespearei DSM 23087</name>
    <dbReference type="NCBI Taxonomy" id="1122169"/>
    <lineage>
        <taxon>Bacteria</taxon>
        <taxon>Pseudomonadati</taxon>
        <taxon>Pseudomonadota</taxon>
        <taxon>Gammaproteobacteria</taxon>
        <taxon>Legionellales</taxon>
        <taxon>Legionellaceae</taxon>
        <taxon>Legionella</taxon>
    </lineage>
</organism>
<feature type="domain" description="ATP-grasp" evidence="3">
    <location>
        <begin position="68"/>
        <end position="327"/>
    </location>
</feature>
<dbReference type="GO" id="GO:0005524">
    <property type="term" value="F:ATP binding"/>
    <property type="evidence" value="ECO:0007669"/>
    <property type="project" value="UniProtKB-UniRule"/>
</dbReference>
<dbReference type="RefSeq" id="WP_018578034.1">
    <property type="nucleotide sequence ID" value="NZ_KB892416.1"/>
</dbReference>
<evidence type="ECO:0000256" key="1">
    <source>
        <dbReference type="ARBA" id="ARBA00023211"/>
    </source>
</evidence>
<evidence type="ECO:0000259" key="3">
    <source>
        <dbReference type="PROSITE" id="PS50975"/>
    </source>
</evidence>
<dbReference type="GO" id="GO:0009432">
    <property type="term" value="P:SOS response"/>
    <property type="evidence" value="ECO:0007669"/>
    <property type="project" value="TreeGrafter"/>
</dbReference>
<keyword evidence="1" id="KW-0464">Manganese</keyword>
<protein>
    <submittedName>
        <fullName evidence="4">Cyanophycin synthetase</fullName>
        <ecNumber evidence="4">6.3.2.29</ecNumber>
    </submittedName>
</protein>
<dbReference type="Gene3D" id="3.30.470.20">
    <property type="entry name" value="ATP-grasp fold, B domain"/>
    <property type="match status" value="2"/>
</dbReference>
<proteinExistence type="predicted"/>
<sequence>MFDTSMFSFNFSLLLKYIADRGIELNLLPNTDIVVAQKEAHIEYLVNYQTSITPSNSYIILDDKFYSKKLMEYQGYSVPKARVFDHNGIEEALSFAGQIGYPVVLKKTNGSQGFFVYPNLQTEHELKTAFEDILKSEIQCNIMVEQHFDGDDYRFLIINGVEEPFIVRRTAPRVVGDGVSTIQSLIEKENHRRLNPRSTCLTEIFIQDTDGLRALNHQQLTLDSIPEKDRVVLLRYNANVTWGAQCEALDTNSIHPSYVELAKSIHKLFPENGFTSVDLLIKDPVTPCSPDSYIFCEFNTGPGFSLHHMPGIGAPQNVLDPIVDLLFPETKCTNE</sequence>
<dbReference type="eggNOG" id="COG0189">
    <property type="taxonomic scope" value="Bacteria"/>
</dbReference>
<keyword evidence="4" id="KW-0436">Ligase</keyword>
<evidence type="ECO:0000256" key="2">
    <source>
        <dbReference type="PROSITE-ProRule" id="PRU00409"/>
    </source>
</evidence>